<accession>A0A9N8H846</accession>
<reference evidence="1" key="1">
    <citation type="submission" date="2020-06" db="EMBL/GenBank/DDBJ databases">
        <authorList>
            <consortium name="Plant Systems Biology data submission"/>
        </authorList>
    </citation>
    <scope>NUCLEOTIDE SEQUENCE</scope>
    <source>
        <strain evidence="1">D6</strain>
    </source>
</reference>
<dbReference type="Proteomes" id="UP001153069">
    <property type="component" value="Unassembled WGS sequence"/>
</dbReference>
<evidence type="ECO:0000313" key="1">
    <source>
        <dbReference type="EMBL" id="CAB9504656.1"/>
    </source>
</evidence>
<comment type="caution">
    <text evidence="1">The sequence shown here is derived from an EMBL/GenBank/DDBJ whole genome shotgun (WGS) entry which is preliminary data.</text>
</comment>
<evidence type="ECO:0000313" key="2">
    <source>
        <dbReference type="Proteomes" id="UP001153069"/>
    </source>
</evidence>
<protein>
    <submittedName>
        <fullName evidence="1">Uncharacterized protein</fullName>
    </submittedName>
</protein>
<keyword evidence="2" id="KW-1185">Reference proteome</keyword>
<organism evidence="1 2">
    <name type="scientific">Seminavis robusta</name>
    <dbReference type="NCBI Taxonomy" id="568900"/>
    <lineage>
        <taxon>Eukaryota</taxon>
        <taxon>Sar</taxon>
        <taxon>Stramenopiles</taxon>
        <taxon>Ochrophyta</taxon>
        <taxon>Bacillariophyta</taxon>
        <taxon>Bacillariophyceae</taxon>
        <taxon>Bacillariophycidae</taxon>
        <taxon>Naviculales</taxon>
        <taxon>Naviculaceae</taxon>
        <taxon>Seminavis</taxon>
    </lineage>
</organism>
<sequence length="199" mass="22922">MCITGEQPYYLGTASLRVVSDLVQEKVATRHMADLWNEIMAQEPASTRGHLFESYVRSPFARESKKYRCRAAVGKSHRDYGVFFDLELGGCTATWIRRTNNMIGDCKNGDDRGIFYSFNESEPMMDFMYKRGNEYYAIQVTIGRTHDCDSGKLDRFLGELDPSKQPEIELGLCSTQRDIQQLHHKSCKPNSQHEPCWQM</sequence>
<dbReference type="AlphaFoldDB" id="A0A9N8H846"/>
<gene>
    <name evidence="1" type="ORF">SEMRO_204_G085900.1</name>
</gene>
<name>A0A9N8H846_9STRA</name>
<proteinExistence type="predicted"/>
<dbReference type="EMBL" id="CAICTM010000203">
    <property type="protein sequence ID" value="CAB9504656.1"/>
    <property type="molecule type" value="Genomic_DNA"/>
</dbReference>